<evidence type="ECO:0000313" key="3">
    <source>
        <dbReference type="Proteomes" id="UP001158576"/>
    </source>
</evidence>
<evidence type="ECO:0000313" key="2">
    <source>
        <dbReference type="EMBL" id="CAG5112682.1"/>
    </source>
</evidence>
<keyword evidence="3" id="KW-1185">Reference proteome</keyword>
<feature type="chain" id="PRO_5046412282" evidence="1">
    <location>
        <begin position="23"/>
        <end position="120"/>
    </location>
</feature>
<dbReference type="Proteomes" id="UP001158576">
    <property type="component" value="Chromosome 2"/>
</dbReference>
<keyword evidence="1" id="KW-0732">Signal</keyword>
<dbReference type="EMBL" id="OU015567">
    <property type="protein sequence ID" value="CAG5112682.1"/>
    <property type="molecule type" value="Genomic_DNA"/>
</dbReference>
<reference evidence="2 3" key="1">
    <citation type="submission" date="2021-04" db="EMBL/GenBank/DDBJ databases">
        <authorList>
            <person name="Bliznina A."/>
        </authorList>
    </citation>
    <scope>NUCLEOTIDE SEQUENCE [LARGE SCALE GENOMIC DNA]</scope>
</reference>
<sequence>MKFSFFLALAGVFAVPLNTGSTENLDIRTRTGYNGAGKITITVNKVDWVREWGSLGQLPRDEIQTKLDELELSKAGFDENGLWSNDLTNENEKPAPLKRGYWRETEYQRTRSTWQRGISQ</sequence>
<gene>
    <name evidence="2" type="ORF">OKIOD_LOCUS15635</name>
</gene>
<protein>
    <submittedName>
        <fullName evidence="2">Oidioi.mRNA.OKI2018_I69.chr2.g6870.t1.cds</fullName>
    </submittedName>
</protein>
<organism evidence="2 3">
    <name type="scientific">Oikopleura dioica</name>
    <name type="common">Tunicate</name>
    <dbReference type="NCBI Taxonomy" id="34765"/>
    <lineage>
        <taxon>Eukaryota</taxon>
        <taxon>Metazoa</taxon>
        <taxon>Chordata</taxon>
        <taxon>Tunicata</taxon>
        <taxon>Appendicularia</taxon>
        <taxon>Copelata</taxon>
        <taxon>Oikopleuridae</taxon>
        <taxon>Oikopleura</taxon>
    </lineage>
</organism>
<name>A0ABN7TAI3_OIKDI</name>
<accession>A0ABN7TAI3</accession>
<feature type="signal peptide" evidence="1">
    <location>
        <begin position="1"/>
        <end position="22"/>
    </location>
</feature>
<evidence type="ECO:0000256" key="1">
    <source>
        <dbReference type="SAM" id="SignalP"/>
    </source>
</evidence>
<proteinExistence type="predicted"/>